<dbReference type="EMBL" id="MLJW01000312">
    <property type="protein sequence ID" value="OIQ89910.1"/>
    <property type="molecule type" value="Genomic_DNA"/>
</dbReference>
<evidence type="ECO:0000256" key="4">
    <source>
        <dbReference type="ARBA" id="ARBA00022692"/>
    </source>
</evidence>
<dbReference type="HAMAP" id="MF_00672">
    <property type="entry name" value="UPF0761"/>
    <property type="match status" value="1"/>
</dbReference>
<feature type="transmembrane region" description="Helical" evidence="7">
    <location>
        <begin position="33"/>
        <end position="55"/>
    </location>
</feature>
<evidence type="ECO:0000256" key="1">
    <source>
        <dbReference type="ARBA" id="ARBA00004651"/>
    </source>
</evidence>
<comment type="caution">
    <text evidence="8">The sequence shown here is derived from an EMBL/GenBank/DDBJ whole genome shotgun (WGS) entry which is preliminary data.</text>
</comment>
<feature type="transmembrane region" description="Helical" evidence="7">
    <location>
        <begin position="95"/>
        <end position="115"/>
    </location>
</feature>
<keyword evidence="6 7" id="KW-0472">Membrane</keyword>
<feature type="transmembrane region" description="Helical" evidence="7">
    <location>
        <begin position="176"/>
        <end position="196"/>
    </location>
</feature>
<evidence type="ECO:0000256" key="2">
    <source>
        <dbReference type="ARBA" id="ARBA00022475"/>
    </source>
</evidence>
<dbReference type="GO" id="GO:0005886">
    <property type="term" value="C:plasma membrane"/>
    <property type="evidence" value="ECO:0007669"/>
    <property type="project" value="UniProtKB-SubCell"/>
</dbReference>
<feature type="transmembrane region" description="Helical" evidence="7">
    <location>
        <begin position="136"/>
        <end position="156"/>
    </location>
</feature>
<organism evidence="8">
    <name type="scientific">mine drainage metagenome</name>
    <dbReference type="NCBI Taxonomy" id="410659"/>
    <lineage>
        <taxon>unclassified sequences</taxon>
        <taxon>metagenomes</taxon>
        <taxon>ecological metagenomes</taxon>
    </lineage>
</organism>
<sequence length="404" mass="43912">MRPRYRPPDIPQSLRLLLKRFGEERLAQTAGSLTFTTLISMVPLLAVGLSIFTAFPAFHRMQEHLQQQFAHALLPQSIAETVFRYLNQFAAKAKGLGAVGVAGLIFLATSMMLTVDKALNAIWRTARPRPLAQRVLLYWAGMTLGPLVLGAGLAASTALMAAHRGWVRQIPGGADVLLTLLSWGFMGTALGALYRFVPNTEVKWRDALAGGIFASVGFDLAGRAFAWYVASMPTFTAVYGTFATLPIFLMWIYWSWMVLLLGAMLAAFLPLLRVRALPVRPQAGADFLLALRLLRQLALARSAPECGRDTLALARSLRLDPLYLQPLLNALEGIGWIGRVAPGGRSKGVRWALLADPAQTPVAALVDVLLLDHAAASQVSPLLAQIVSDEERALTLERLLAAEA</sequence>
<feature type="transmembrane region" description="Helical" evidence="7">
    <location>
        <begin position="250"/>
        <end position="272"/>
    </location>
</feature>
<feature type="transmembrane region" description="Helical" evidence="7">
    <location>
        <begin position="208"/>
        <end position="230"/>
    </location>
</feature>
<evidence type="ECO:0000256" key="5">
    <source>
        <dbReference type="ARBA" id="ARBA00022989"/>
    </source>
</evidence>
<dbReference type="Pfam" id="PF03631">
    <property type="entry name" value="Virul_fac_BrkB"/>
    <property type="match status" value="1"/>
</dbReference>
<evidence type="ECO:0000256" key="6">
    <source>
        <dbReference type="ARBA" id="ARBA00023136"/>
    </source>
</evidence>
<name>A0A1J5R1S4_9ZZZZ</name>
<dbReference type="PANTHER" id="PTHR30213">
    <property type="entry name" value="INNER MEMBRANE PROTEIN YHJD"/>
    <property type="match status" value="1"/>
</dbReference>
<accession>A0A1J5R1S4</accession>
<comment type="subcellular location">
    <subcellularLocation>
        <location evidence="1">Cell membrane</location>
        <topology evidence="1">Multi-pass membrane protein</topology>
    </subcellularLocation>
</comment>
<keyword evidence="5 7" id="KW-1133">Transmembrane helix</keyword>
<evidence type="ECO:0000256" key="3">
    <source>
        <dbReference type="ARBA" id="ARBA00022519"/>
    </source>
</evidence>
<evidence type="ECO:0000256" key="7">
    <source>
        <dbReference type="SAM" id="Phobius"/>
    </source>
</evidence>
<protein>
    <submittedName>
        <fullName evidence="8">Uncharacterized protein</fullName>
    </submittedName>
</protein>
<proteinExistence type="inferred from homology"/>
<dbReference type="AlphaFoldDB" id="A0A1J5R1S4"/>
<dbReference type="InterPro" id="IPR017039">
    <property type="entry name" value="Virul_fac_BrkB"/>
</dbReference>
<keyword evidence="2" id="KW-1003">Cell membrane</keyword>
<dbReference type="InterPro" id="IPR023679">
    <property type="entry name" value="UPF0761_bac"/>
</dbReference>
<dbReference type="PANTHER" id="PTHR30213:SF0">
    <property type="entry name" value="UPF0761 MEMBRANE PROTEIN YIHY"/>
    <property type="match status" value="1"/>
</dbReference>
<keyword evidence="4 7" id="KW-0812">Transmembrane</keyword>
<dbReference type="NCBIfam" id="TIGR00765">
    <property type="entry name" value="yihY_not_rbn"/>
    <property type="match status" value="1"/>
</dbReference>
<evidence type="ECO:0000313" key="8">
    <source>
        <dbReference type="EMBL" id="OIQ89910.1"/>
    </source>
</evidence>
<reference evidence="8" key="1">
    <citation type="submission" date="2016-10" db="EMBL/GenBank/DDBJ databases">
        <title>Sequence of Gallionella enrichment culture.</title>
        <authorList>
            <person name="Poehlein A."/>
            <person name="Muehling M."/>
            <person name="Daniel R."/>
        </authorList>
    </citation>
    <scope>NUCLEOTIDE SEQUENCE</scope>
</reference>
<gene>
    <name evidence="8" type="ORF">GALL_282180</name>
</gene>
<keyword evidence="3" id="KW-0997">Cell inner membrane</keyword>